<dbReference type="EMBL" id="CAJVQC010033653">
    <property type="protein sequence ID" value="CAG8754515.1"/>
    <property type="molecule type" value="Genomic_DNA"/>
</dbReference>
<evidence type="ECO:0000313" key="1">
    <source>
        <dbReference type="EMBL" id="CAG8754515.1"/>
    </source>
</evidence>
<name>A0ACA9QJE2_9GLOM</name>
<accession>A0ACA9QJE2</accession>
<keyword evidence="2" id="KW-1185">Reference proteome</keyword>
<proteinExistence type="predicted"/>
<gene>
    <name evidence="1" type="ORF">RPERSI_LOCUS14540</name>
</gene>
<organism evidence="1 2">
    <name type="scientific">Racocetra persica</name>
    <dbReference type="NCBI Taxonomy" id="160502"/>
    <lineage>
        <taxon>Eukaryota</taxon>
        <taxon>Fungi</taxon>
        <taxon>Fungi incertae sedis</taxon>
        <taxon>Mucoromycota</taxon>
        <taxon>Glomeromycotina</taxon>
        <taxon>Glomeromycetes</taxon>
        <taxon>Diversisporales</taxon>
        <taxon>Gigasporaceae</taxon>
        <taxon>Racocetra</taxon>
    </lineage>
</organism>
<protein>
    <submittedName>
        <fullName evidence="1">26835_t:CDS:1</fullName>
    </submittedName>
</protein>
<feature type="non-terminal residue" evidence="1">
    <location>
        <position position="73"/>
    </location>
</feature>
<evidence type="ECO:0000313" key="2">
    <source>
        <dbReference type="Proteomes" id="UP000789920"/>
    </source>
</evidence>
<reference evidence="1" key="1">
    <citation type="submission" date="2021-06" db="EMBL/GenBank/DDBJ databases">
        <authorList>
            <person name="Kallberg Y."/>
            <person name="Tangrot J."/>
            <person name="Rosling A."/>
        </authorList>
    </citation>
    <scope>NUCLEOTIDE SEQUENCE</scope>
    <source>
        <strain evidence="1">MA461A</strain>
    </source>
</reference>
<dbReference type="Proteomes" id="UP000789920">
    <property type="component" value="Unassembled WGS sequence"/>
</dbReference>
<comment type="caution">
    <text evidence="1">The sequence shown here is derived from an EMBL/GenBank/DDBJ whole genome shotgun (WGS) entry which is preliminary data.</text>
</comment>
<sequence length="73" mass="8015">MYPSSNCKVANSSHIEGQIIPESPLKINYMPFGGYCEKDISNETPVENPVEIKEIPKKGSSKAQQNCGAESRD</sequence>